<keyword evidence="10" id="KW-0256">Endoplasmic reticulum</keyword>
<dbReference type="Pfam" id="PF24006">
    <property type="entry name" value="SCAP_N"/>
    <property type="match status" value="1"/>
</dbReference>
<sequence>MPIAALASVENISGNPYNKLFNNINNINAVQSCDYNILSSSSMPASIQKSKQSSGLPSAVSHIYYKHGLFLSSYPTCATSIAIVAILFSCYPLINIPLPGTIPTKIVLPFEGKYSLYDGERSVNSNYNYSMVKNLFITNNASMYEPHFPWAQSSPILYVQQITLRASILPWIDEMQLMDAFRAPLYEVFKLLEIVRNHESVENQRTLDKICFRVDSAKRSQHEQLFPEYGCLVLSPANLWAQNLQNFTGDTNILNTIFQYHNLQKSKVSTAEMLFGLPMQDTGFRRYPLRSRSRIIQYAITLFLKQNDHEYFQSLKEKLFEYYPPLQKVATSSPTQDKSSITYIFYPGEFKMWEFLPLTTAFVLLFTYVYFSVRKIDIIRSRLLLALCAAITVFGSLVMSLGLCFFFGLTLSLQSKDVFPYLVILLGLENCLVITRSVVSTDETFDVKIRVAQALSKEGWHISKTLLTEITILTIGLATFVPVIQEFCIFAIVGLLSDYMLQMLLFSTILAMNIKRPEYSKEAKHLPKMMMSFTVSPTSSPINGYGSLGNNGRVDFRFFGNFANSMGNGGACGGSGFSSSNFVHGGFHRSQSHPKLAFGDFNNPSGGTDMPKRSSITLSANGGMCAANNHDRIPKRLRIVNFWARTRFFQRAFMVWMSVWICYIVYNSGYLETLFVLDNNRTTTFGGEEFQRNWEAGRGAVSSFINNVQTVLHAKPIESHAFNGQSTTNNDQDKASGRLRSNGYAERFSEGHVNETEAELKRLFYPDYELNYFLSNFHWSTIMKQYNMSLRGHYITILPTIKLSHAINPEQALLIRNPNEKVVQNFQWKALAAALDPLDFNDDDNRESPIIMLGGTPLFPKSPMEIFFAITLCCISVFVLCYTMVVFYRCICTRNYAEWRSSWNECSEFSTNTEQILEGVPSQIAGHKHRIECLVSDGTNIISCCLKGQIKVWDSRSGENVTTINRGDMQVVTYREDGDAMVRKLNSSPVWCLDCFDNLIAVGCANGRIEFWEIPGGILKCTYHESSKRHQGITHIHLSGDRVIVARLCGRLDFYRLETYYKGKQIDWSFTSAYRRKQVYTLNNSDIEYTLHGHCGPITCLFVDRWQPGTGGSGSQDGLLCVWDLHTGTCMYSIQAHDGALSCLACAPSYVISLGTDERVCVWERFQGNLLTTINISNAYSNLLMLTPSLLVTSKMGSLIVWDVRTGEPAREVKLDFANMQLCPKIMMLASDSVVCDYGNEIRVVRFPIVADKCN</sequence>
<keyword evidence="12" id="KW-0333">Golgi apparatus</keyword>
<feature type="transmembrane region" description="Helical" evidence="20">
    <location>
        <begin position="383"/>
        <end position="412"/>
    </location>
</feature>
<dbReference type="InterPro" id="IPR057041">
    <property type="entry name" value="SCAP_N"/>
</dbReference>
<evidence type="ECO:0000256" key="10">
    <source>
        <dbReference type="ARBA" id="ARBA00022824"/>
    </source>
</evidence>
<dbReference type="Pfam" id="PF12349">
    <property type="entry name" value="Sterol-sensing"/>
    <property type="match status" value="1"/>
</dbReference>
<comment type="function">
    <text evidence="19">Escort protein required for cholesterol as well as lipid homeostasis. Regulates export of the SCAP-SREBP complex from the endoplasmic reticulum to the Golgi upon low cholesterol, thereby regulating the processing of sterol regulatory element-binding proteins (SREBPs) SREBF1/SREBP1 and SREBF2/SREBP2. At high sterol concentrations, formation of a ternary complex with INSIG (INSIG1 or INSIG2) leads to mask the ER export signal in SCAP, promoting retention of the complex in the endoplasmic reticulum. Low sterol concentrations trigger release of INSIG, a conformational change in the SSD domain of SCAP, unmasking of the ER export signal, promoting recruitment into COPII-coated vesicles and transport of the SCAP-SREBP to the Golgi: in the Golgi, SREBPs are then processed, releasing the transcription factor fragment of SREBPs from the membrane, its import into the nucleus and up-regulation of LDLR, INSIG1 and the mevalonate pathway. Binds cholesterol via its SSD domain.</text>
</comment>
<feature type="transmembrane region" description="Helical" evidence="20">
    <location>
        <begin position="466"/>
        <end position="484"/>
    </location>
</feature>
<evidence type="ECO:0000256" key="19">
    <source>
        <dbReference type="ARBA" id="ARBA00045958"/>
    </source>
</evidence>
<evidence type="ECO:0000256" key="6">
    <source>
        <dbReference type="ARBA" id="ARBA00022548"/>
    </source>
</evidence>
<dbReference type="InterPro" id="IPR030225">
    <property type="entry name" value="SCAP"/>
</dbReference>
<accession>A0A1B0A1Y8</accession>
<evidence type="ECO:0000256" key="8">
    <source>
        <dbReference type="ARBA" id="ARBA00022692"/>
    </source>
</evidence>
<dbReference type="Pfam" id="PF00400">
    <property type="entry name" value="WD40"/>
    <property type="match status" value="2"/>
</dbReference>
<dbReference type="Gene3D" id="2.130.10.10">
    <property type="entry name" value="YVTN repeat-like/Quinoprotein amine dehydrogenase"/>
    <property type="match status" value="2"/>
</dbReference>
<evidence type="ECO:0000313" key="22">
    <source>
        <dbReference type="EnsemblMetazoa" id="GPAI032035-PA"/>
    </source>
</evidence>
<keyword evidence="15 20" id="KW-0472">Membrane</keyword>
<dbReference type="Proteomes" id="UP000092445">
    <property type="component" value="Unassembled WGS sequence"/>
</dbReference>
<evidence type="ECO:0000256" key="9">
    <source>
        <dbReference type="ARBA" id="ARBA00022737"/>
    </source>
</evidence>
<evidence type="ECO:0000256" key="7">
    <source>
        <dbReference type="ARBA" id="ARBA00022574"/>
    </source>
</evidence>
<evidence type="ECO:0000259" key="21">
    <source>
        <dbReference type="PROSITE" id="PS50156"/>
    </source>
</evidence>
<dbReference type="VEuPathDB" id="VectorBase:GPAI032035"/>
<dbReference type="PANTHER" id="PTHR46378">
    <property type="entry name" value="STEROL REGULATORY ELEMENT-BINDING PROTEIN CLEAVAGE-ACTIVATING PROTEIN"/>
    <property type="match status" value="1"/>
</dbReference>
<dbReference type="InterPro" id="IPR015943">
    <property type="entry name" value="WD40/YVTN_repeat-like_dom_sf"/>
</dbReference>
<dbReference type="GO" id="GO:0000139">
    <property type="term" value="C:Golgi membrane"/>
    <property type="evidence" value="ECO:0007669"/>
    <property type="project" value="UniProtKB-SubCell"/>
</dbReference>
<evidence type="ECO:0000256" key="3">
    <source>
        <dbReference type="ARBA" id="ARBA00004653"/>
    </source>
</evidence>
<comment type="subcellular location">
    <subcellularLocation>
        <location evidence="2">Cytoplasmic vesicle</location>
        <location evidence="2">COPII-coated vesicle membrane</location>
        <topology evidence="2">Multi-pass membrane protein</topology>
    </subcellularLocation>
    <subcellularLocation>
        <location evidence="1">Endoplasmic reticulum membrane</location>
        <topology evidence="1">Multi-pass membrane protein</topology>
    </subcellularLocation>
    <subcellularLocation>
        <location evidence="3">Golgi apparatus membrane</location>
        <topology evidence="3">Multi-pass membrane protein</topology>
    </subcellularLocation>
</comment>
<feature type="transmembrane region" description="Helical" evidence="20">
    <location>
        <begin position="418"/>
        <end position="439"/>
    </location>
</feature>
<feature type="transmembrane region" description="Helical" evidence="20">
    <location>
        <begin position="352"/>
        <end position="371"/>
    </location>
</feature>
<evidence type="ECO:0000256" key="1">
    <source>
        <dbReference type="ARBA" id="ARBA00004477"/>
    </source>
</evidence>
<feature type="transmembrane region" description="Helical" evidence="20">
    <location>
        <begin position="490"/>
        <end position="514"/>
    </location>
</feature>
<feature type="transmembrane region" description="Helical" evidence="20">
    <location>
        <begin position="648"/>
        <end position="666"/>
    </location>
</feature>
<dbReference type="GO" id="GO:0008203">
    <property type="term" value="P:cholesterol metabolic process"/>
    <property type="evidence" value="ECO:0007669"/>
    <property type="project" value="UniProtKB-KW"/>
</dbReference>
<dbReference type="SMART" id="SM00320">
    <property type="entry name" value="WD40"/>
    <property type="match status" value="4"/>
</dbReference>
<organism evidence="22 23">
    <name type="scientific">Glossina pallidipes</name>
    <name type="common">Tsetse fly</name>
    <dbReference type="NCBI Taxonomy" id="7398"/>
    <lineage>
        <taxon>Eukaryota</taxon>
        <taxon>Metazoa</taxon>
        <taxon>Ecdysozoa</taxon>
        <taxon>Arthropoda</taxon>
        <taxon>Hexapoda</taxon>
        <taxon>Insecta</taxon>
        <taxon>Pterygota</taxon>
        <taxon>Neoptera</taxon>
        <taxon>Endopterygota</taxon>
        <taxon>Diptera</taxon>
        <taxon>Brachycera</taxon>
        <taxon>Muscomorpha</taxon>
        <taxon>Hippoboscoidea</taxon>
        <taxon>Glossinidae</taxon>
        <taxon>Glossina</taxon>
    </lineage>
</organism>
<protein>
    <recommendedName>
        <fullName evidence="5">Sterol regulatory element-binding protein cleavage-activating protein</fullName>
    </recommendedName>
</protein>
<keyword evidence="16" id="KW-1207">Sterol metabolism</keyword>
<keyword evidence="18" id="KW-0753">Steroid metabolism</keyword>
<dbReference type="STRING" id="7398.A0A1B0A1Y8"/>
<dbReference type="Gene3D" id="1.20.1640.10">
    <property type="entry name" value="Multidrug efflux transporter AcrB transmembrane domain"/>
    <property type="match status" value="1"/>
</dbReference>
<dbReference type="GO" id="GO:0005789">
    <property type="term" value="C:endoplasmic reticulum membrane"/>
    <property type="evidence" value="ECO:0007669"/>
    <property type="project" value="UniProtKB-SubCell"/>
</dbReference>
<evidence type="ECO:0000256" key="5">
    <source>
        <dbReference type="ARBA" id="ARBA00019541"/>
    </source>
</evidence>
<proteinExistence type="inferred from homology"/>
<reference evidence="23" key="1">
    <citation type="submission" date="2014-03" db="EMBL/GenBank/DDBJ databases">
        <authorList>
            <person name="Aksoy S."/>
            <person name="Warren W."/>
            <person name="Wilson R.K."/>
        </authorList>
    </citation>
    <scope>NUCLEOTIDE SEQUENCE [LARGE SCALE GENOMIC DNA]</scope>
    <source>
        <strain evidence="23">IAEA</strain>
    </source>
</reference>
<dbReference type="GO" id="GO:0032934">
    <property type="term" value="F:sterol binding"/>
    <property type="evidence" value="ECO:0007669"/>
    <property type="project" value="InterPro"/>
</dbReference>
<keyword evidence="6" id="KW-0153">Cholesterol metabolism</keyword>
<reference evidence="22" key="2">
    <citation type="submission" date="2020-05" db="UniProtKB">
        <authorList>
            <consortium name="EnsemblMetazoa"/>
        </authorList>
    </citation>
    <scope>IDENTIFICATION</scope>
    <source>
        <strain evidence="22">IAEA</strain>
    </source>
</reference>
<evidence type="ECO:0000256" key="15">
    <source>
        <dbReference type="ARBA" id="ARBA00023136"/>
    </source>
</evidence>
<dbReference type="SUPFAM" id="SSF82866">
    <property type="entry name" value="Multidrug efflux transporter AcrB transmembrane domain"/>
    <property type="match status" value="1"/>
</dbReference>
<dbReference type="GO" id="GO:0032936">
    <property type="term" value="C:SREBP-SCAP complex"/>
    <property type="evidence" value="ECO:0007669"/>
    <property type="project" value="TreeGrafter"/>
</dbReference>
<dbReference type="SUPFAM" id="SSF50978">
    <property type="entry name" value="WD40 repeat-like"/>
    <property type="match status" value="1"/>
</dbReference>
<evidence type="ECO:0000256" key="18">
    <source>
        <dbReference type="ARBA" id="ARBA00023221"/>
    </source>
</evidence>
<evidence type="ECO:0000256" key="13">
    <source>
        <dbReference type="ARBA" id="ARBA00023098"/>
    </source>
</evidence>
<keyword evidence="7" id="KW-0853">WD repeat</keyword>
<dbReference type="InterPro" id="IPR000731">
    <property type="entry name" value="SSD"/>
</dbReference>
<dbReference type="PROSITE" id="PS50156">
    <property type="entry name" value="SSD"/>
    <property type="match status" value="1"/>
</dbReference>
<keyword evidence="13" id="KW-0443">Lipid metabolism</keyword>
<feature type="domain" description="SSD" evidence="21">
    <location>
        <begin position="354"/>
        <end position="512"/>
    </location>
</feature>
<dbReference type="InterPro" id="IPR036322">
    <property type="entry name" value="WD40_repeat_dom_sf"/>
</dbReference>
<feature type="transmembrane region" description="Helical" evidence="20">
    <location>
        <begin position="866"/>
        <end position="891"/>
    </location>
</feature>
<keyword evidence="11 20" id="KW-1133">Transmembrane helix</keyword>
<dbReference type="PANTHER" id="PTHR46378:SF1">
    <property type="entry name" value="STEROL REGULATORY ELEMENT-BINDING PROTEIN CLEAVAGE-ACTIVATING PROTEIN"/>
    <property type="match status" value="1"/>
</dbReference>
<evidence type="ECO:0000256" key="16">
    <source>
        <dbReference type="ARBA" id="ARBA00023166"/>
    </source>
</evidence>
<dbReference type="InterPro" id="IPR053958">
    <property type="entry name" value="HMGCR/SNAP/NPC1-like_SSD"/>
</dbReference>
<evidence type="ECO:0000256" key="4">
    <source>
        <dbReference type="ARBA" id="ARBA00007410"/>
    </source>
</evidence>
<dbReference type="EnsemblMetazoa" id="GPAI032035-RA">
    <property type="protein sequence ID" value="GPAI032035-PA"/>
    <property type="gene ID" value="GPAI032035"/>
</dbReference>
<dbReference type="AlphaFoldDB" id="A0A1B0A1Y8"/>
<comment type="similarity">
    <text evidence="4">Belongs to the WD repeat SCAP family.</text>
</comment>
<evidence type="ECO:0000256" key="2">
    <source>
        <dbReference type="ARBA" id="ARBA00004557"/>
    </source>
</evidence>
<name>A0A1B0A1Y8_GLOPL</name>
<dbReference type="InterPro" id="IPR001680">
    <property type="entry name" value="WD40_rpt"/>
</dbReference>
<evidence type="ECO:0000313" key="23">
    <source>
        <dbReference type="Proteomes" id="UP000092445"/>
    </source>
</evidence>
<evidence type="ECO:0000256" key="14">
    <source>
        <dbReference type="ARBA" id="ARBA00023121"/>
    </source>
</evidence>
<dbReference type="GO" id="GO:0012507">
    <property type="term" value="C:ER to Golgi transport vesicle membrane"/>
    <property type="evidence" value="ECO:0007669"/>
    <property type="project" value="UniProtKB-SubCell"/>
</dbReference>
<dbReference type="GO" id="GO:0045540">
    <property type="term" value="P:regulation of cholesterol biosynthetic process"/>
    <property type="evidence" value="ECO:0007669"/>
    <property type="project" value="TreeGrafter"/>
</dbReference>
<keyword evidence="23" id="KW-1185">Reference proteome</keyword>
<dbReference type="GO" id="GO:0032933">
    <property type="term" value="P:SREBP signaling pathway"/>
    <property type="evidence" value="ECO:0007669"/>
    <property type="project" value="InterPro"/>
</dbReference>
<keyword evidence="9" id="KW-0677">Repeat</keyword>
<evidence type="ECO:0000256" key="17">
    <source>
        <dbReference type="ARBA" id="ARBA00023180"/>
    </source>
</evidence>
<evidence type="ECO:0000256" key="20">
    <source>
        <dbReference type="SAM" id="Phobius"/>
    </source>
</evidence>
<keyword evidence="14" id="KW-0446">Lipid-binding</keyword>
<keyword evidence="8 20" id="KW-0812">Transmembrane</keyword>
<evidence type="ECO:0000256" key="12">
    <source>
        <dbReference type="ARBA" id="ARBA00023034"/>
    </source>
</evidence>
<evidence type="ECO:0000256" key="11">
    <source>
        <dbReference type="ARBA" id="ARBA00022989"/>
    </source>
</evidence>
<keyword evidence="17" id="KW-0325">Glycoprotein</keyword>